<dbReference type="Gene3D" id="3.30.70.270">
    <property type="match status" value="1"/>
</dbReference>
<gene>
    <name evidence="3" type="ORF">CLV70_110163</name>
</gene>
<keyword evidence="1" id="KW-1133">Transmembrane helix</keyword>
<keyword evidence="1" id="KW-0812">Transmembrane</keyword>
<keyword evidence="4" id="KW-1185">Reference proteome</keyword>
<dbReference type="SUPFAM" id="SSF55073">
    <property type="entry name" value="Nucleotide cyclase"/>
    <property type="match status" value="1"/>
</dbReference>
<dbReference type="Proteomes" id="UP000239209">
    <property type="component" value="Unassembled WGS sequence"/>
</dbReference>
<dbReference type="Pfam" id="PF00990">
    <property type="entry name" value="GGDEF"/>
    <property type="match status" value="1"/>
</dbReference>
<dbReference type="EMBL" id="PVZG01000010">
    <property type="protein sequence ID" value="PRY27576.1"/>
    <property type="molecule type" value="Genomic_DNA"/>
</dbReference>
<dbReference type="InterPro" id="IPR000160">
    <property type="entry name" value="GGDEF_dom"/>
</dbReference>
<dbReference type="InterPro" id="IPR029787">
    <property type="entry name" value="Nucleotide_cyclase"/>
</dbReference>
<dbReference type="InterPro" id="IPR043128">
    <property type="entry name" value="Rev_trsase/Diguanyl_cyclase"/>
</dbReference>
<proteinExistence type="predicted"/>
<dbReference type="CDD" id="cd01949">
    <property type="entry name" value="GGDEF"/>
    <property type="match status" value="1"/>
</dbReference>
<accession>A0A2T0S2C2</accession>
<dbReference type="PANTHER" id="PTHR46663">
    <property type="entry name" value="DIGUANYLATE CYCLASE DGCT-RELATED"/>
    <property type="match status" value="1"/>
</dbReference>
<protein>
    <submittedName>
        <fullName evidence="3">Diguanylate cyclase (GGDEF)-like protein</fullName>
    </submittedName>
</protein>
<evidence type="ECO:0000313" key="3">
    <source>
        <dbReference type="EMBL" id="PRY27576.1"/>
    </source>
</evidence>
<dbReference type="NCBIfam" id="TIGR00254">
    <property type="entry name" value="GGDEF"/>
    <property type="match status" value="1"/>
</dbReference>
<feature type="domain" description="GGDEF" evidence="2">
    <location>
        <begin position="228"/>
        <end position="359"/>
    </location>
</feature>
<reference evidence="3 4" key="1">
    <citation type="submission" date="2018-03" db="EMBL/GenBank/DDBJ databases">
        <title>Genomic Encyclopedia of Archaeal and Bacterial Type Strains, Phase II (KMG-II): from individual species to whole genera.</title>
        <authorList>
            <person name="Goeker M."/>
        </authorList>
    </citation>
    <scope>NUCLEOTIDE SEQUENCE [LARGE SCALE GENOMIC DNA]</scope>
    <source>
        <strain evidence="3 4">DSM 45348</strain>
    </source>
</reference>
<comment type="caution">
    <text evidence="3">The sequence shown here is derived from an EMBL/GenBank/DDBJ whole genome shotgun (WGS) entry which is preliminary data.</text>
</comment>
<evidence type="ECO:0000313" key="4">
    <source>
        <dbReference type="Proteomes" id="UP000239209"/>
    </source>
</evidence>
<evidence type="ECO:0000259" key="2">
    <source>
        <dbReference type="PROSITE" id="PS50887"/>
    </source>
</evidence>
<dbReference type="PANTHER" id="PTHR46663:SF2">
    <property type="entry name" value="GGDEF DOMAIN-CONTAINING PROTEIN"/>
    <property type="match status" value="1"/>
</dbReference>
<dbReference type="AlphaFoldDB" id="A0A2T0S2C2"/>
<feature type="transmembrane region" description="Helical" evidence="1">
    <location>
        <begin position="169"/>
        <end position="188"/>
    </location>
</feature>
<sequence length="371" mass="39015">MLLVVVIAVTATVAAGVYSLQEQIRRRTLDSALQGVVIISSLVIDRNITLHDLTDELHPANRAQLDTDLVLLQQKGRIHGLLIWSLPAGRLAYADPAHEQAGPLDDARRATVPLDRPTARGTADVDTGEPLLEVDYPYDANGDGIVDGLAVFLLPRGDVDTSIARSTRLLYGGGILVLLAALAGVLQVRRRQRAQDHAAVHDPLTGLGNREKLRRAAASALAGASAQQPVALLVLDLDGFKEVNDTLGHHAGDLLLAGVAQEIERVVRGGGTVTRLGGDEFAVLLPRTGTERALAVAAAVGAAVRRPVLIEDRPVAVGVSIGVAVAPGHGRDLSTLLQRGDAAMYRAKKGDGGVVAYEDRIPAIPSQVVSP</sequence>
<keyword evidence="1" id="KW-0472">Membrane</keyword>
<dbReference type="PROSITE" id="PS50887">
    <property type="entry name" value="GGDEF"/>
    <property type="match status" value="1"/>
</dbReference>
<dbReference type="SMART" id="SM00267">
    <property type="entry name" value="GGDEF"/>
    <property type="match status" value="1"/>
</dbReference>
<organism evidence="3 4">
    <name type="scientific">Pseudosporangium ferrugineum</name>
    <dbReference type="NCBI Taxonomy" id="439699"/>
    <lineage>
        <taxon>Bacteria</taxon>
        <taxon>Bacillati</taxon>
        <taxon>Actinomycetota</taxon>
        <taxon>Actinomycetes</taxon>
        <taxon>Micromonosporales</taxon>
        <taxon>Micromonosporaceae</taxon>
        <taxon>Pseudosporangium</taxon>
    </lineage>
</organism>
<dbReference type="InterPro" id="IPR052163">
    <property type="entry name" value="DGC-Regulatory_Protein"/>
</dbReference>
<name>A0A2T0S2C2_9ACTN</name>
<evidence type="ECO:0000256" key="1">
    <source>
        <dbReference type="SAM" id="Phobius"/>
    </source>
</evidence>